<feature type="region of interest" description="Disordered" evidence="1">
    <location>
        <begin position="1"/>
        <end position="30"/>
    </location>
</feature>
<feature type="compositionally biased region" description="Polar residues" evidence="1">
    <location>
        <begin position="1"/>
        <end position="13"/>
    </location>
</feature>
<reference evidence="2 3" key="1">
    <citation type="submission" date="2024-03" db="EMBL/GenBank/DDBJ databases">
        <title>The Acrasis kona genome and developmental transcriptomes reveal deep origins of eukaryotic multicellular pathways.</title>
        <authorList>
            <person name="Sheikh S."/>
            <person name="Fu C.-J."/>
            <person name="Brown M.W."/>
            <person name="Baldauf S.L."/>
        </authorList>
    </citation>
    <scope>NUCLEOTIDE SEQUENCE [LARGE SCALE GENOMIC DNA]</scope>
    <source>
        <strain evidence="2 3">ATCC MYA-3509</strain>
    </source>
</reference>
<proteinExistence type="predicted"/>
<dbReference type="Proteomes" id="UP001431209">
    <property type="component" value="Unassembled WGS sequence"/>
</dbReference>
<comment type="caution">
    <text evidence="2">The sequence shown here is derived from an EMBL/GenBank/DDBJ whole genome shotgun (WGS) entry which is preliminary data.</text>
</comment>
<evidence type="ECO:0000313" key="3">
    <source>
        <dbReference type="Proteomes" id="UP001431209"/>
    </source>
</evidence>
<feature type="non-terminal residue" evidence="2">
    <location>
        <position position="126"/>
    </location>
</feature>
<evidence type="ECO:0000313" key="2">
    <source>
        <dbReference type="EMBL" id="KAL0479066.1"/>
    </source>
</evidence>
<sequence>MGSDITQSFNSDASFMPGADSTPPNVTTTSQGVMITSTFNTGIQSRRVLISQRKTTISNSKGVCVFIINPSSSFGNAVEFWFALNADSYIRLSINHEQTSGNKYLELVFNHYSLQQNKRVLCAFQS</sequence>
<organism evidence="2 3">
    <name type="scientific">Acrasis kona</name>
    <dbReference type="NCBI Taxonomy" id="1008807"/>
    <lineage>
        <taxon>Eukaryota</taxon>
        <taxon>Discoba</taxon>
        <taxon>Heterolobosea</taxon>
        <taxon>Tetramitia</taxon>
        <taxon>Eutetramitia</taxon>
        <taxon>Acrasidae</taxon>
        <taxon>Acrasis</taxon>
    </lineage>
</organism>
<name>A0AAW2YNJ8_9EUKA</name>
<dbReference type="EMBL" id="JAOPGA020000496">
    <property type="protein sequence ID" value="KAL0479066.1"/>
    <property type="molecule type" value="Genomic_DNA"/>
</dbReference>
<dbReference type="AlphaFoldDB" id="A0AAW2YNJ8"/>
<protein>
    <submittedName>
        <fullName evidence="2">Uncharacterized protein</fullName>
    </submittedName>
</protein>
<accession>A0AAW2YNJ8</accession>
<gene>
    <name evidence="2" type="ORF">AKO1_007933</name>
</gene>
<evidence type="ECO:0000256" key="1">
    <source>
        <dbReference type="SAM" id="MobiDB-lite"/>
    </source>
</evidence>
<keyword evidence="3" id="KW-1185">Reference proteome</keyword>